<evidence type="ECO:0000256" key="11">
    <source>
        <dbReference type="ARBA" id="ARBA00022881"/>
    </source>
</evidence>
<sequence>MTKISDRNATDVDPCVRVYGTRVHNLRGVDVAVPRDALVAFTGVSGSGKSSLAFGTIYAESQRRYFESVAPYARRLLMPGGAPKVDDITGLPPAVALQQRRGSATSRSTVGTVTTLSNLLRMLFSRAGTYPEDATERLDSDAFSPNTAVGACPECHGLGRIHRVTEETLVPEPSLTIREGAVAAWPGAWQGQNLRDILVTLGYDIDKPWRKLPKRQRNWILFTDEQPTVEIDPSKHPVQADYYYNGTFSSAERHVRHTLANSHSAMMRRRVLQFVDSVECPVCNGSGLRPEALKVTFAGQTIADYAAMPLTDLADALRPTASRTDAAAAYESTESGELTEVATMIAADLVARLQVLIDLGLGYLTLGRRTPTVSPGELQRLRLATQLRAGLFGVLYVLDEPSAGLHPADAEPLLEVLDRLRRAGNSLFVVEHDMDVVRRADWIVDVGPGAGERGGEVLFSGPVSDLADVDESVTRRYLFERTEPSPREPRTRSGRLRLRNICFHNLTDLDIDLPLGVYTAVTGVSGSGKSTLVVKVLGDVVHGHLGTGRSAEPAEPGDDETDSGIVDLDHDASIGVTAEGVEGINRLVSVDQRPIGRTPRSTLATYTGLFDAVRREFAATPKARRRGWTAGRFSFNVAEGRCPTCQGEGFVSVELLFLPGTYATCPACHGARYNDETLEVRYHDHTIADVLAMTVDEASEFFADVAGAARSLTTLQDVGLGYLRLGQPATELSGGEAQRIKLASELQRPRRGHTLYVLDEPTTGLHPADVDLLDRQLHRLVDAGNTVVVAEHDMRMVAGADWVIDLGPGAGRNGGQVVAAGPPTKVAGATGSRTAPYLAKHVAAAAR</sequence>
<dbReference type="EMBL" id="CP092488">
    <property type="protein sequence ID" value="UMB71508.1"/>
    <property type="molecule type" value="Genomic_DNA"/>
</dbReference>
<evidence type="ECO:0000256" key="5">
    <source>
        <dbReference type="ARBA" id="ARBA00022741"/>
    </source>
</evidence>
<dbReference type="PANTHER" id="PTHR43152:SF1">
    <property type="entry name" value="UVRA PROTEIN"/>
    <property type="match status" value="1"/>
</dbReference>
<keyword evidence="20" id="KW-1185">Reference proteome</keyword>
<dbReference type="InterPro" id="IPR003439">
    <property type="entry name" value="ABC_transporter-like_ATP-bd"/>
</dbReference>
<evidence type="ECO:0000256" key="16">
    <source>
        <dbReference type="ARBA" id="ARBA00042156"/>
    </source>
</evidence>
<dbReference type="InterPro" id="IPR017871">
    <property type="entry name" value="ABC_transporter-like_CS"/>
</dbReference>
<evidence type="ECO:0000313" key="19">
    <source>
        <dbReference type="EMBL" id="UMB71508.1"/>
    </source>
</evidence>
<comment type="subcellular location">
    <subcellularLocation>
        <location evidence="1">Cytoplasm</location>
    </subcellularLocation>
</comment>
<evidence type="ECO:0000256" key="15">
    <source>
        <dbReference type="ARBA" id="ARBA00039316"/>
    </source>
</evidence>
<keyword evidence="12" id="KW-0238">DNA-binding</keyword>
<dbReference type="Gene3D" id="1.10.8.280">
    <property type="entry name" value="ABC transporter ATPase domain-like"/>
    <property type="match status" value="1"/>
</dbReference>
<dbReference type="PROSITE" id="PS00211">
    <property type="entry name" value="ABC_TRANSPORTER_1"/>
    <property type="match status" value="2"/>
</dbReference>
<evidence type="ECO:0000256" key="12">
    <source>
        <dbReference type="ARBA" id="ARBA00023125"/>
    </source>
</evidence>
<gene>
    <name evidence="19" type="ORF">MKK62_09835</name>
</gene>
<organism evidence="19 20">
    <name type="scientific">Mycobacterium paraterrae</name>
    <dbReference type="NCBI Taxonomy" id="577492"/>
    <lineage>
        <taxon>Bacteria</taxon>
        <taxon>Bacillati</taxon>
        <taxon>Actinomycetota</taxon>
        <taxon>Actinomycetes</taxon>
        <taxon>Mycobacteriales</taxon>
        <taxon>Mycobacteriaceae</taxon>
        <taxon>Mycobacterium</taxon>
    </lineage>
</organism>
<keyword evidence="9" id="KW-0862">Zinc</keyword>
<evidence type="ECO:0000256" key="1">
    <source>
        <dbReference type="ARBA" id="ARBA00004496"/>
    </source>
</evidence>
<keyword evidence="7" id="KW-0228">DNA excision</keyword>
<dbReference type="SUPFAM" id="SSF52540">
    <property type="entry name" value="P-loop containing nucleoside triphosphate hydrolases"/>
    <property type="match status" value="2"/>
</dbReference>
<evidence type="ECO:0000259" key="18">
    <source>
        <dbReference type="PROSITE" id="PS50893"/>
    </source>
</evidence>
<evidence type="ECO:0000256" key="2">
    <source>
        <dbReference type="ARBA" id="ARBA00022490"/>
    </source>
</evidence>
<dbReference type="PROSITE" id="PS50893">
    <property type="entry name" value="ABC_TRANSPORTER_2"/>
    <property type="match status" value="1"/>
</dbReference>
<dbReference type="PANTHER" id="PTHR43152">
    <property type="entry name" value="UVRABC SYSTEM PROTEIN A"/>
    <property type="match status" value="1"/>
</dbReference>
<reference evidence="19" key="1">
    <citation type="submission" date="2022-08" db="EMBL/GenBank/DDBJ databases">
        <title>Whole genome sequencing of non-tuberculosis mycobacteria type-strains.</title>
        <authorList>
            <person name="Igarashi Y."/>
            <person name="Osugi A."/>
            <person name="Mitarai S."/>
        </authorList>
    </citation>
    <scope>NUCLEOTIDE SEQUENCE</scope>
    <source>
        <strain evidence="19">DSM 45127</strain>
    </source>
</reference>
<evidence type="ECO:0000256" key="13">
    <source>
        <dbReference type="ARBA" id="ARBA00023204"/>
    </source>
</evidence>
<keyword evidence="6" id="KW-0227">DNA damage</keyword>
<accession>A0ABY3VWD5</accession>
<evidence type="ECO:0000256" key="7">
    <source>
        <dbReference type="ARBA" id="ARBA00022769"/>
    </source>
</evidence>
<name>A0ABY3VWD5_9MYCO</name>
<dbReference type="Gene3D" id="1.20.1580.10">
    <property type="entry name" value="ABC transporter ATPase like domain"/>
    <property type="match status" value="2"/>
</dbReference>
<feature type="region of interest" description="Disordered" evidence="17">
    <location>
        <begin position="545"/>
        <end position="564"/>
    </location>
</feature>
<evidence type="ECO:0000256" key="14">
    <source>
        <dbReference type="ARBA" id="ARBA00038000"/>
    </source>
</evidence>
<dbReference type="InterPro" id="IPR027417">
    <property type="entry name" value="P-loop_NTPase"/>
</dbReference>
<evidence type="ECO:0000256" key="17">
    <source>
        <dbReference type="SAM" id="MobiDB-lite"/>
    </source>
</evidence>
<evidence type="ECO:0000256" key="9">
    <source>
        <dbReference type="ARBA" id="ARBA00022833"/>
    </source>
</evidence>
<dbReference type="Gene3D" id="3.40.50.300">
    <property type="entry name" value="P-loop containing nucleotide triphosphate hydrolases"/>
    <property type="match status" value="2"/>
</dbReference>
<comment type="similarity">
    <text evidence="14">Belongs to the ABC transporter superfamily. UvrA family.</text>
</comment>
<keyword evidence="13" id="KW-0234">DNA repair</keyword>
<dbReference type="RefSeq" id="WP_240263259.1">
    <property type="nucleotide sequence ID" value="NZ_CP092488.2"/>
</dbReference>
<evidence type="ECO:0000313" key="20">
    <source>
        <dbReference type="Proteomes" id="UP001055336"/>
    </source>
</evidence>
<dbReference type="Pfam" id="PF17755">
    <property type="entry name" value="UvrA_DNA-bind"/>
    <property type="match status" value="1"/>
</dbReference>
<evidence type="ECO:0000256" key="3">
    <source>
        <dbReference type="ARBA" id="ARBA00022723"/>
    </source>
</evidence>
<proteinExistence type="inferred from homology"/>
<evidence type="ECO:0000256" key="6">
    <source>
        <dbReference type="ARBA" id="ARBA00022763"/>
    </source>
</evidence>
<evidence type="ECO:0000256" key="8">
    <source>
        <dbReference type="ARBA" id="ARBA00022771"/>
    </source>
</evidence>
<keyword evidence="2" id="KW-0963">Cytoplasm</keyword>
<keyword evidence="8" id="KW-0863">Zinc-finger</keyword>
<protein>
    <recommendedName>
        <fullName evidence="15">UvrABC system protein A</fullName>
    </recommendedName>
    <alternativeName>
        <fullName evidence="16">Excinuclease ABC subunit A</fullName>
    </alternativeName>
</protein>
<feature type="domain" description="ABC transporter" evidence="18">
    <location>
        <begin position="491"/>
        <end position="833"/>
    </location>
</feature>
<keyword evidence="4" id="KW-0677">Repeat</keyword>
<dbReference type="Proteomes" id="UP001055336">
    <property type="component" value="Chromosome"/>
</dbReference>
<keyword evidence="3" id="KW-0479">Metal-binding</keyword>
<dbReference type="InterPro" id="IPR041552">
    <property type="entry name" value="UvrA_DNA-bd"/>
</dbReference>
<keyword evidence="11" id="KW-0267">Excision nuclease</keyword>
<keyword evidence="5" id="KW-0547">Nucleotide-binding</keyword>
<keyword evidence="10" id="KW-0067">ATP-binding</keyword>
<evidence type="ECO:0000256" key="4">
    <source>
        <dbReference type="ARBA" id="ARBA00022737"/>
    </source>
</evidence>
<evidence type="ECO:0000256" key="10">
    <source>
        <dbReference type="ARBA" id="ARBA00022840"/>
    </source>
</evidence>